<accession>A0A931HCU8</accession>
<dbReference type="RefSeq" id="WP_197163075.1">
    <property type="nucleotide sequence ID" value="NZ_JADZGI010000001.1"/>
</dbReference>
<evidence type="ECO:0000313" key="3">
    <source>
        <dbReference type="Proteomes" id="UP000617634"/>
    </source>
</evidence>
<feature type="region of interest" description="Disordered" evidence="1">
    <location>
        <begin position="48"/>
        <end position="67"/>
    </location>
</feature>
<evidence type="ECO:0000256" key="1">
    <source>
        <dbReference type="SAM" id="MobiDB-lite"/>
    </source>
</evidence>
<proteinExistence type="predicted"/>
<reference evidence="2" key="1">
    <citation type="submission" date="2020-11" db="EMBL/GenBank/DDBJ databases">
        <title>Novosphingobium aureum sp. nov., a marine bacterium isolated from sediment of a salt flat.</title>
        <authorList>
            <person name="Yoo Y."/>
            <person name="Kim J.-J."/>
        </authorList>
    </citation>
    <scope>NUCLEOTIDE SEQUENCE</scope>
    <source>
        <strain evidence="2">YJ-S2-02</strain>
    </source>
</reference>
<protein>
    <recommendedName>
        <fullName evidence="4">DUF883 domain-containing protein</fullName>
    </recommendedName>
</protein>
<dbReference type="EMBL" id="JADZGI010000001">
    <property type="protein sequence ID" value="MBH0113091.1"/>
    <property type="molecule type" value="Genomic_DNA"/>
</dbReference>
<evidence type="ECO:0000313" key="2">
    <source>
        <dbReference type="EMBL" id="MBH0113091.1"/>
    </source>
</evidence>
<feature type="region of interest" description="Disordered" evidence="1">
    <location>
        <begin position="1"/>
        <end position="23"/>
    </location>
</feature>
<evidence type="ECO:0008006" key="4">
    <source>
        <dbReference type="Google" id="ProtNLM"/>
    </source>
</evidence>
<dbReference type="Gene3D" id="1.20.120.20">
    <property type="entry name" value="Apolipoprotein"/>
    <property type="match status" value="1"/>
</dbReference>
<gene>
    <name evidence="2" type="ORF">I5E68_09040</name>
</gene>
<comment type="caution">
    <text evidence="2">The sequence shown here is derived from an EMBL/GenBank/DDBJ whole genome shotgun (WGS) entry which is preliminary data.</text>
</comment>
<organism evidence="2 3">
    <name type="scientific">Novosphingobium aureum</name>
    <dbReference type="NCBI Taxonomy" id="2792964"/>
    <lineage>
        <taxon>Bacteria</taxon>
        <taxon>Pseudomonadati</taxon>
        <taxon>Pseudomonadota</taxon>
        <taxon>Alphaproteobacteria</taxon>
        <taxon>Sphingomonadales</taxon>
        <taxon>Sphingomonadaceae</taxon>
        <taxon>Novosphingobium</taxon>
    </lineage>
</organism>
<dbReference type="AlphaFoldDB" id="A0A931HCU8"/>
<feature type="compositionally biased region" description="Polar residues" evidence="1">
    <location>
        <begin position="1"/>
        <end position="10"/>
    </location>
</feature>
<dbReference type="Proteomes" id="UP000617634">
    <property type="component" value="Unassembled WGS sequence"/>
</dbReference>
<name>A0A931HCU8_9SPHN</name>
<sequence length="177" mass="18552">MVDPTSTTGPEATGANGAQGAKTHFTKAMEEAMAGAHALAGECKDKFSQTKDELGGEAKTRSDDARDKASAFAEDAKVRASEYAVEGKARTSAAIISLSKVIDDNTATIDDKVGVKYGDYARTASQSMKDAATKLDEKSFEELGEDARTFVRESPGLAVGMAVAAGYVLGKLFTRAK</sequence>
<keyword evidence="3" id="KW-1185">Reference proteome</keyword>